<dbReference type="Gene3D" id="3.40.50.2000">
    <property type="entry name" value="Glycogen Phosphorylase B"/>
    <property type="match status" value="2"/>
</dbReference>
<evidence type="ECO:0000259" key="1">
    <source>
        <dbReference type="Pfam" id="PF00534"/>
    </source>
</evidence>
<organism evidence="3 4">
    <name type="scientific">Paralcaligenes ureilyticus</name>
    <dbReference type="NCBI Taxonomy" id="627131"/>
    <lineage>
        <taxon>Bacteria</taxon>
        <taxon>Pseudomonadati</taxon>
        <taxon>Pseudomonadota</taxon>
        <taxon>Betaproteobacteria</taxon>
        <taxon>Burkholderiales</taxon>
        <taxon>Alcaligenaceae</taxon>
        <taxon>Paralcaligenes</taxon>
    </lineage>
</organism>
<feature type="domain" description="Glycosyl transferase family 1" evidence="1">
    <location>
        <begin position="195"/>
        <end position="351"/>
    </location>
</feature>
<dbReference type="CDD" id="cd03820">
    <property type="entry name" value="GT4_AmsD-like"/>
    <property type="match status" value="1"/>
</dbReference>
<dbReference type="Pfam" id="PF00534">
    <property type="entry name" value="Glycos_transf_1"/>
    <property type="match status" value="1"/>
</dbReference>
<dbReference type="SUPFAM" id="SSF53756">
    <property type="entry name" value="UDP-Glycosyltransferase/glycogen phosphorylase"/>
    <property type="match status" value="1"/>
</dbReference>
<comment type="caution">
    <text evidence="3">The sequence shown here is derived from an EMBL/GenBank/DDBJ whole genome shotgun (WGS) entry which is preliminary data.</text>
</comment>
<dbReference type="Proteomes" id="UP000295525">
    <property type="component" value="Unassembled WGS sequence"/>
</dbReference>
<sequence length="374" mass="41102">MNYPALAPHLMIVIYSLSGGGAERVAADLSAYWVERGYKVTVVTQTDARGDAYALHPSVQRVVLGTAGSSNGRIGGVLANLRRVWSLRRLIRRRRPTIVLGMMTTASVLAVIAARGTACRVIATEHTHPPSQELSPMWLRLRRWAYPQAAKVVALTAGTAQWLQQNVPGSAIAVIPNAVRWPLEVGDPLLPPPEKNGRHRLLAAGRLHPHKGFDLLIRAFQMLAAHVPDWDLVILGEGDSRNDLQEQIDACGLGGRITMPGRAGNVGQWYEQSDLYVLSSRVEGLSNTLIESMASGMAAVAFDCETGPREIVRNGIDGVLVKPCEDVEALAAHLYELMTHRAQREALARRAVDVRDRFSMVRVMALWRHVFEND</sequence>
<dbReference type="GO" id="GO:0016757">
    <property type="term" value="F:glycosyltransferase activity"/>
    <property type="evidence" value="ECO:0007669"/>
    <property type="project" value="InterPro"/>
</dbReference>
<evidence type="ECO:0000313" key="4">
    <source>
        <dbReference type="Proteomes" id="UP000295525"/>
    </source>
</evidence>
<dbReference type="InterPro" id="IPR001296">
    <property type="entry name" value="Glyco_trans_1"/>
</dbReference>
<dbReference type="PANTHER" id="PTHR12526:SF630">
    <property type="entry name" value="GLYCOSYLTRANSFERASE"/>
    <property type="match status" value="1"/>
</dbReference>
<dbReference type="Pfam" id="PF13439">
    <property type="entry name" value="Glyco_transf_4"/>
    <property type="match status" value="1"/>
</dbReference>
<reference evidence="3 4" key="1">
    <citation type="submission" date="2019-03" db="EMBL/GenBank/DDBJ databases">
        <title>Genomic Encyclopedia of Type Strains, Phase IV (KMG-IV): sequencing the most valuable type-strain genomes for metagenomic binning, comparative biology and taxonomic classification.</title>
        <authorList>
            <person name="Goeker M."/>
        </authorList>
    </citation>
    <scope>NUCLEOTIDE SEQUENCE [LARGE SCALE GENOMIC DNA]</scope>
    <source>
        <strain evidence="3 4">DSM 24591</strain>
    </source>
</reference>
<keyword evidence="4" id="KW-1185">Reference proteome</keyword>
<evidence type="ECO:0000259" key="2">
    <source>
        <dbReference type="Pfam" id="PF13439"/>
    </source>
</evidence>
<name>A0A4R3MFG5_9BURK</name>
<protein>
    <submittedName>
        <fullName evidence="3">Glycosyltransferase involved in cell wall biosynthesis</fullName>
    </submittedName>
</protein>
<dbReference type="EMBL" id="SMAJ01000001">
    <property type="protein sequence ID" value="TCT10987.1"/>
    <property type="molecule type" value="Genomic_DNA"/>
</dbReference>
<gene>
    <name evidence="3" type="ORF">EDC26_101211</name>
</gene>
<keyword evidence="3" id="KW-0808">Transferase</keyword>
<dbReference type="InterPro" id="IPR028098">
    <property type="entry name" value="Glyco_trans_4-like_N"/>
</dbReference>
<feature type="domain" description="Glycosyltransferase subfamily 4-like N-terminal" evidence="2">
    <location>
        <begin position="20"/>
        <end position="179"/>
    </location>
</feature>
<dbReference type="AlphaFoldDB" id="A0A4R3MFG5"/>
<evidence type="ECO:0000313" key="3">
    <source>
        <dbReference type="EMBL" id="TCT10987.1"/>
    </source>
</evidence>
<proteinExistence type="predicted"/>
<dbReference type="PANTHER" id="PTHR12526">
    <property type="entry name" value="GLYCOSYLTRANSFERASE"/>
    <property type="match status" value="1"/>
</dbReference>
<accession>A0A4R3MFG5</accession>